<gene>
    <name evidence="4" type="ORF">P6N53_17800</name>
</gene>
<dbReference type="EMBL" id="JARPTC010000033">
    <property type="protein sequence ID" value="MDO7789068.1"/>
    <property type="molecule type" value="Genomic_DNA"/>
</dbReference>
<dbReference type="Proteomes" id="UP001172911">
    <property type="component" value="Unassembled WGS sequence"/>
</dbReference>
<evidence type="ECO:0000313" key="5">
    <source>
        <dbReference type="Proteomes" id="UP001172911"/>
    </source>
</evidence>
<dbReference type="SMART" id="SM00903">
    <property type="entry name" value="Flavin_Reduct"/>
    <property type="match status" value="1"/>
</dbReference>
<feature type="domain" description="Flavin reductase like" evidence="3">
    <location>
        <begin position="1"/>
        <end position="147"/>
    </location>
</feature>
<dbReference type="GO" id="GO:0010181">
    <property type="term" value="F:FMN binding"/>
    <property type="evidence" value="ECO:0007669"/>
    <property type="project" value="InterPro"/>
</dbReference>
<dbReference type="PANTHER" id="PTHR30466">
    <property type="entry name" value="FLAVIN REDUCTASE"/>
    <property type="match status" value="1"/>
</dbReference>
<dbReference type="SUPFAM" id="SSF50475">
    <property type="entry name" value="FMN-binding split barrel"/>
    <property type="match status" value="1"/>
</dbReference>
<dbReference type="GO" id="GO:0042602">
    <property type="term" value="F:riboflavin reductase (NADPH) activity"/>
    <property type="evidence" value="ECO:0007669"/>
    <property type="project" value="TreeGrafter"/>
</dbReference>
<dbReference type="RefSeq" id="WP_304545566.1">
    <property type="nucleotide sequence ID" value="NZ_JARPTC010000033.1"/>
</dbReference>
<evidence type="ECO:0000313" key="4">
    <source>
        <dbReference type="EMBL" id="MDO7789068.1"/>
    </source>
</evidence>
<sequence length="153" mass="17197">MPRLNNILYLVGTILDKKANAMCCSSVTQLTFSPPLIAASINKNTLTHDFVKERGTFSICLLGRNQSEMAHYFGRNSGRQIDKFESYTYRLSNQGNPFVEGCPGYFDCKVDHQATVELETHTVFVGEILDAEVGSMEAPLTYLDYQQEMCVVH</sequence>
<reference evidence="4" key="1">
    <citation type="journal article" date="2023" name="J. Hazard. Mater.">
        <title>Anaerobic biodegradation of pyrene and benzo[a]pyrene by a new sulfate-reducing Desulforamulus aquiferis strain DSA.</title>
        <authorList>
            <person name="Zhang Z."/>
            <person name="Sun J."/>
            <person name="Gong X."/>
            <person name="Wang C."/>
            <person name="Wang H."/>
        </authorList>
    </citation>
    <scope>NUCLEOTIDE SEQUENCE</scope>
    <source>
        <strain evidence="4">DSA</strain>
    </source>
</reference>
<comment type="caution">
    <text evidence="4">The sequence shown here is derived from an EMBL/GenBank/DDBJ whole genome shotgun (WGS) entry which is preliminary data.</text>
</comment>
<dbReference type="InterPro" id="IPR002563">
    <property type="entry name" value="Flavin_Rdtase-like_dom"/>
</dbReference>
<name>A0AAW7ZHB2_9FIRM</name>
<dbReference type="Pfam" id="PF01613">
    <property type="entry name" value="Flavin_Reduct"/>
    <property type="match status" value="1"/>
</dbReference>
<dbReference type="InterPro" id="IPR012349">
    <property type="entry name" value="Split_barrel_FMN-bd"/>
</dbReference>
<accession>A0AAW7ZHB2</accession>
<protein>
    <submittedName>
        <fullName evidence="4">Flavin reductase family protein</fullName>
    </submittedName>
</protein>
<organism evidence="4 5">
    <name type="scientific">Desulforamulus aquiferis</name>
    <dbReference type="NCBI Taxonomy" id="1397668"/>
    <lineage>
        <taxon>Bacteria</taxon>
        <taxon>Bacillati</taxon>
        <taxon>Bacillota</taxon>
        <taxon>Clostridia</taxon>
        <taxon>Eubacteriales</taxon>
        <taxon>Peptococcaceae</taxon>
        <taxon>Desulforamulus</taxon>
    </lineage>
</organism>
<dbReference type="PANTHER" id="PTHR30466:SF11">
    <property type="entry name" value="FLAVIN-DEPENDENT MONOOXYGENASE, REDUCTASE SUBUNIT HSAB"/>
    <property type="match status" value="1"/>
</dbReference>
<evidence type="ECO:0000259" key="3">
    <source>
        <dbReference type="SMART" id="SM00903"/>
    </source>
</evidence>
<comment type="similarity">
    <text evidence="1">Belongs to the non-flavoprotein flavin reductase family.</text>
</comment>
<reference evidence="4" key="2">
    <citation type="submission" date="2023-03" db="EMBL/GenBank/DDBJ databases">
        <authorList>
            <person name="Zhang Z."/>
        </authorList>
    </citation>
    <scope>NUCLEOTIDE SEQUENCE</scope>
    <source>
        <strain evidence="4">DSA</strain>
    </source>
</reference>
<evidence type="ECO:0000256" key="2">
    <source>
        <dbReference type="ARBA" id="ARBA00023002"/>
    </source>
</evidence>
<keyword evidence="5" id="KW-1185">Reference proteome</keyword>
<dbReference type="AlphaFoldDB" id="A0AAW7ZHB2"/>
<proteinExistence type="inferred from homology"/>
<keyword evidence="2" id="KW-0560">Oxidoreductase</keyword>
<evidence type="ECO:0000256" key="1">
    <source>
        <dbReference type="ARBA" id="ARBA00008898"/>
    </source>
</evidence>
<dbReference type="InterPro" id="IPR050268">
    <property type="entry name" value="NADH-dep_flavin_reductase"/>
</dbReference>
<dbReference type="Gene3D" id="2.30.110.10">
    <property type="entry name" value="Electron Transport, Fmn-binding Protein, Chain A"/>
    <property type="match status" value="1"/>
</dbReference>